<keyword evidence="4" id="KW-1185">Reference proteome</keyword>
<evidence type="ECO:0000259" key="2">
    <source>
        <dbReference type="Pfam" id="PF25534"/>
    </source>
</evidence>
<dbReference type="EMBL" id="VFLP01000083">
    <property type="protein sequence ID" value="TRX88622.1"/>
    <property type="molecule type" value="Genomic_DNA"/>
</dbReference>
<organism evidence="3 4">
    <name type="scientific">Xylaria flabelliformis</name>
    <dbReference type="NCBI Taxonomy" id="2512241"/>
    <lineage>
        <taxon>Eukaryota</taxon>
        <taxon>Fungi</taxon>
        <taxon>Dikarya</taxon>
        <taxon>Ascomycota</taxon>
        <taxon>Pezizomycotina</taxon>
        <taxon>Sordariomycetes</taxon>
        <taxon>Xylariomycetidae</taxon>
        <taxon>Xylariales</taxon>
        <taxon>Xylariaceae</taxon>
        <taxon>Xylaria</taxon>
    </lineage>
</organism>
<proteinExistence type="predicted"/>
<accession>A0A553HL05</accession>
<dbReference type="STRING" id="2512241.A0A553HL05"/>
<dbReference type="PANTHER" id="PTHR36223">
    <property type="entry name" value="BETA-LACTAMASE-TYPE TRANSPEPTIDASE FOLD DOMAIN CONTAINING PROTEIN"/>
    <property type="match status" value="1"/>
</dbReference>
<dbReference type="Proteomes" id="UP000319160">
    <property type="component" value="Unassembled WGS sequence"/>
</dbReference>
<comment type="caution">
    <text evidence="3">The sequence shown here is derived from an EMBL/GenBank/DDBJ whole genome shotgun (WGS) entry which is preliminary data.</text>
</comment>
<reference evidence="4" key="1">
    <citation type="submission" date="2019-06" db="EMBL/GenBank/DDBJ databases">
        <title>Draft genome sequence of the griseofulvin-producing fungus Xylaria cubensis strain G536.</title>
        <authorList>
            <person name="Mead M.E."/>
            <person name="Raja H.A."/>
            <person name="Steenwyk J.L."/>
            <person name="Knowles S.L."/>
            <person name="Oberlies N.H."/>
            <person name="Rokas A."/>
        </authorList>
    </citation>
    <scope>NUCLEOTIDE SEQUENCE [LARGE SCALE GENOMIC DNA]</scope>
    <source>
        <strain evidence="4">G536</strain>
    </source>
</reference>
<dbReference type="InterPro" id="IPR057678">
    <property type="entry name" value="DUF7918"/>
</dbReference>
<dbReference type="PANTHER" id="PTHR36223:SF1">
    <property type="entry name" value="TRANSCRIPTION ELONGATION FACTOR EAF N-TERMINAL DOMAIN-CONTAINING PROTEIN"/>
    <property type="match status" value="1"/>
</dbReference>
<dbReference type="Pfam" id="PF25534">
    <property type="entry name" value="DUF7918"/>
    <property type="match status" value="1"/>
</dbReference>
<dbReference type="AlphaFoldDB" id="A0A553HL05"/>
<evidence type="ECO:0000313" key="4">
    <source>
        <dbReference type="Proteomes" id="UP000319160"/>
    </source>
</evidence>
<dbReference type="OrthoDB" id="3364132at2759"/>
<sequence>MAILADVPGIEVTVQVAGKEAVEYDPDAEEGHSLAESATCPTATKYIECIDEAPFSIKIATSRRYAWGYKGHSLGFLVHIDGNEITSRIVSSPRDQIICRKNAFCSESQQWKSYELGFSAVSTTDDCRKERIAQDREIAQHLGHIRIAVDRRIKLGRIPRTTGRLANHARKFELAEKSTKGRAISHGTTFSSTGRHRVPTHTCSSTGLPGDNGPIAVFNFFYRSRDALEKMMIIPRNKSFAPSFAELLPAEIERLARERFEQMQRDRSLKNEAKPTLKRKAVKIEDLTKEDENPTSVKRPAEFIDLTIE</sequence>
<name>A0A553HL05_9PEZI</name>
<gene>
    <name evidence="3" type="ORF">FHL15_010481</name>
</gene>
<evidence type="ECO:0000256" key="1">
    <source>
        <dbReference type="SAM" id="MobiDB-lite"/>
    </source>
</evidence>
<feature type="region of interest" description="Disordered" evidence="1">
    <location>
        <begin position="183"/>
        <end position="206"/>
    </location>
</feature>
<evidence type="ECO:0000313" key="3">
    <source>
        <dbReference type="EMBL" id="TRX88622.1"/>
    </source>
</evidence>
<protein>
    <recommendedName>
        <fullName evidence="2">DUF7918 domain-containing protein</fullName>
    </recommendedName>
</protein>
<feature type="domain" description="DUF7918" evidence="2">
    <location>
        <begin position="9"/>
        <end position="236"/>
    </location>
</feature>